<evidence type="ECO:0000256" key="4">
    <source>
        <dbReference type="PIRSR" id="PIRSR602081-1"/>
    </source>
</evidence>
<comment type="caution">
    <text evidence="6">The sequence shown here is derived from an EMBL/GenBank/DDBJ whole genome shotgun (WGS) entry which is preliminary data.</text>
</comment>
<evidence type="ECO:0000256" key="3">
    <source>
        <dbReference type="ARBA" id="ARBA00022827"/>
    </source>
</evidence>
<feature type="binding site" evidence="4">
    <location>
        <position position="311"/>
    </location>
    <ligand>
        <name>FAD</name>
        <dbReference type="ChEBI" id="CHEBI:57692"/>
    </ligand>
</feature>
<name>A0A2T6ZLB1_TUBBO</name>
<reference evidence="6 7" key="1">
    <citation type="submission" date="2017-04" db="EMBL/GenBank/DDBJ databases">
        <title>Draft genome sequence of Tuber borchii Vittad., a whitish edible truffle.</title>
        <authorList>
            <consortium name="DOE Joint Genome Institute"/>
            <person name="Murat C."/>
            <person name="Kuo A."/>
            <person name="Barry K.W."/>
            <person name="Clum A."/>
            <person name="Dockter R.B."/>
            <person name="Fauchery L."/>
            <person name="Iotti M."/>
            <person name="Kohler A."/>
            <person name="Labutti K."/>
            <person name="Lindquist E.A."/>
            <person name="Lipzen A."/>
            <person name="Ohm R.A."/>
            <person name="Wang M."/>
            <person name="Grigoriev I.V."/>
            <person name="Zambonelli A."/>
            <person name="Martin F.M."/>
        </authorList>
    </citation>
    <scope>NUCLEOTIDE SEQUENCE [LARGE SCALE GENOMIC DNA]</scope>
    <source>
        <strain evidence="6 7">Tbo3840</strain>
    </source>
</reference>
<dbReference type="Gene3D" id="1.10.579.10">
    <property type="entry name" value="DNA Cyclobutane Dipyrimidine Photolyase, subunit A, domain 3"/>
    <property type="match status" value="1"/>
</dbReference>
<keyword evidence="3 4" id="KW-0274">FAD</keyword>
<dbReference type="SUPFAM" id="SSF52425">
    <property type="entry name" value="Cryptochrome/photolyase, N-terminal domain"/>
    <property type="match status" value="1"/>
</dbReference>
<dbReference type="Pfam" id="PF00875">
    <property type="entry name" value="DNA_photolyase"/>
    <property type="match status" value="1"/>
</dbReference>
<evidence type="ECO:0000256" key="2">
    <source>
        <dbReference type="ARBA" id="ARBA00022630"/>
    </source>
</evidence>
<dbReference type="InterPro" id="IPR036134">
    <property type="entry name" value="Crypto/Photolyase_FAD-like_sf"/>
</dbReference>
<dbReference type="InterPro" id="IPR002081">
    <property type="entry name" value="Cryptochrome/DNA_photolyase_1"/>
</dbReference>
<comment type="cofactor">
    <cofactor evidence="4">
        <name>FAD</name>
        <dbReference type="ChEBI" id="CHEBI:57692"/>
    </cofactor>
    <text evidence="4">Binds 1 FAD per subunit.</text>
</comment>
<keyword evidence="2 4" id="KW-0285">Flavoprotein</keyword>
<dbReference type="InterPro" id="IPR036155">
    <property type="entry name" value="Crypto/Photolyase_N_sf"/>
</dbReference>
<dbReference type="PANTHER" id="PTHR11455:SF18">
    <property type="entry name" value="SI:CH1073-390K14.1"/>
    <property type="match status" value="1"/>
</dbReference>
<dbReference type="Gene3D" id="1.25.40.80">
    <property type="match status" value="1"/>
</dbReference>
<dbReference type="InterPro" id="IPR014729">
    <property type="entry name" value="Rossmann-like_a/b/a_fold"/>
</dbReference>
<dbReference type="OrthoDB" id="435881at2759"/>
<dbReference type="PRINTS" id="PR00147">
    <property type="entry name" value="DNAPHOTLYASE"/>
</dbReference>
<dbReference type="EMBL" id="NESQ01000193">
    <property type="protein sequence ID" value="PUU76275.1"/>
    <property type="molecule type" value="Genomic_DNA"/>
</dbReference>
<dbReference type="STRING" id="42251.A0A2T6ZLB1"/>
<protein>
    <submittedName>
        <fullName evidence="6">DNA photolyase, FAD-binding/Cryptochrome</fullName>
    </submittedName>
</protein>
<dbReference type="Gene3D" id="3.40.50.620">
    <property type="entry name" value="HUPs"/>
    <property type="match status" value="1"/>
</dbReference>
<dbReference type="GO" id="GO:0003677">
    <property type="term" value="F:DNA binding"/>
    <property type="evidence" value="ECO:0007669"/>
    <property type="project" value="TreeGrafter"/>
</dbReference>
<dbReference type="PANTHER" id="PTHR11455">
    <property type="entry name" value="CRYPTOCHROME"/>
    <property type="match status" value="1"/>
</dbReference>
<proteinExistence type="inferred from homology"/>
<dbReference type="Pfam" id="PF03441">
    <property type="entry name" value="FAD_binding_7"/>
    <property type="match status" value="2"/>
</dbReference>
<dbReference type="GO" id="GO:0043153">
    <property type="term" value="P:entrainment of circadian clock by photoperiod"/>
    <property type="evidence" value="ECO:0007669"/>
    <property type="project" value="TreeGrafter"/>
</dbReference>
<evidence type="ECO:0000256" key="1">
    <source>
        <dbReference type="ARBA" id="ARBA00005862"/>
    </source>
</evidence>
<dbReference type="SUPFAM" id="SSF48173">
    <property type="entry name" value="Cryptochrome/photolyase FAD-binding domain"/>
    <property type="match status" value="1"/>
</dbReference>
<organism evidence="6 7">
    <name type="scientific">Tuber borchii</name>
    <name type="common">White truffle</name>
    <dbReference type="NCBI Taxonomy" id="42251"/>
    <lineage>
        <taxon>Eukaryota</taxon>
        <taxon>Fungi</taxon>
        <taxon>Dikarya</taxon>
        <taxon>Ascomycota</taxon>
        <taxon>Pezizomycotina</taxon>
        <taxon>Pezizomycetes</taxon>
        <taxon>Pezizales</taxon>
        <taxon>Tuberaceae</taxon>
        <taxon>Tuber</taxon>
    </lineage>
</organism>
<feature type="binding site" evidence="4">
    <location>
        <begin position="397"/>
        <end position="399"/>
    </location>
    <ligand>
        <name>FAD</name>
        <dbReference type="ChEBI" id="CHEBI:57692"/>
    </ligand>
</feature>
<accession>A0A2T6ZLB1</accession>
<evidence type="ECO:0000259" key="5">
    <source>
        <dbReference type="PROSITE" id="PS51645"/>
    </source>
</evidence>
<keyword evidence="6" id="KW-0456">Lyase</keyword>
<dbReference type="GO" id="GO:0071949">
    <property type="term" value="F:FAD binding"/>
    <property type="evidence" value="ECO:0007669"/>
    <property type="project" value="TreeGrafter"/>
</dbReference>
<feature type="domain" description="Photolyase/cryptochrome alpha/beta" evidence="5">
    <location>
        <begin position="30"/>
        <end position="170"/>
    </location>
</feature>
<dbReference type="GO" id="GO:0032922">
    <property type="term" value="P:circadian regulation of gene expression"/>
    <property type="evidence" value="ECO:0007669"/>
    <property type="project" value="TreeGrafter"/>
</dbReference>
<dbReference type="GO" id="GO:0003904">
    <property type="term" value="F:deoxyribodipyrimidine photo-lyase activity"/>
    <property type="evidence" value="ECO:0007669"/>
    <property type="project" value="TreeGrafter"/>
</dbReference>
<keyword evidence="7" id="KW-1185">Reference proteome</keyword>
<dbReference type="GO" id="GO:0005634">
    <property type="term" value="C:nucleus"/>
    <property type="evidence" value="ECO:0007669"/>
    <property type="project" value="TreeGrafter"/>
</dbReference>
<gene>
    <name evidence="6" type="ORF">B9Z19DRAFT_1115961</name>
</gene>
<evidence type="ECO:0000313" key="6">
    <source>
        <dbReference type="EMBL" id="PUU76275.1"/>
    </source>
</evidence>
<dbReference type="InterPro" id="IPR005101">
    <property type="entry name" value="Cryptochr/Photolyase_FAD-bd"/>
</dbReference>
<comment type="similarity">
    <text evidence="1">Belongs to the DNA photolyase class-1 family.</text>
</comment>
<evidence type="ECO:0000313" key="7">
    <source>
        <dbReference type="Proteomes" id="UP000244722"/>
    </source>
</evidence>
<sequence>MTGVRQKPIETLLSALSVTRPARERLPIGDYVVHWFRGDLRLTDNTALSLASRAARTAGEGVGLVGLYVLSPQDLEAHVVSPAKLDFALRSLRVLKGDLEREFGVPLWIEVVKRRKDVTKRVLELCRRWGAGRLFANMEYEVDELRRDAKIVKDGVGYGVSVEVVHDLCVVPPGDLSKRPFTAYTPWFEAWVENIHSRPSRLELFPPPERNPDSFREAHASLFDSPIPSAPPRKALEGKEQAEYLASLYPAGEHAAQARQKVPEGPGGRLPDMLSVHFASGTLSARQAVRPAEDANSIKAFDRESKGIQTWISAVARRDFYKHVLVNWPFIWYAPLHPQPTSTTPLTESHFRAFCTGHTGFPIVDAAIRQLLKTNQPCTLNIDWRRGERFFMEHLIDGDFASNNAGWGWCAGAGVGPQRYFLVLNPTKQSLQFDPSGEYIRTWVEELRGVKEEEGRAVHAPFQILGEEGVKQIGYVAPLVEHEVSRARFLEAYKGGSGGKKRLIDSSYAPF</sequence>
<dbReference type="Proteomes" id="UP000244722">
    <property type="component" value="Unassembled WGS sequence"/>
</dbReference>
<dbReference type="PROSITE" id="PS51645">
    <property type="entry name" value="PHR_CRY_ALPHA_BETA"/>
    <property type="match status" value="1"/>
</dbReference>
<dbReference type="InterPro" id="IPR006050">
    <property type="entry name" value="DNA_photolyase_N"/>
</dbReference>
<dbReference type="AlphaFoldDB" id="A0A2T6ZLB1"/>
<dbReference type="GO" id="GO:0005737">
    <property type="term" value="C:cytoplasm"/>
    <property type="evidence" value="ECO:0007669"/>
    <property type="project" value="TreeGrafter"/>
</dbReference>